<keyword evidence="1" id="KW-1133">Transmembrane helix</keyword>
<keyword evidence="4" id="KW-1185">Reference proteome</keyword>
<reference evidence="2 4" key="1">
    <citation type="journal article" date="2016" name="Mol. Biol. Evol.">
        <title>Comparative Genomics of Early-Diverging Mushroom-Forming Fungi Provides Insights into the Origins of Lignocellulose Decay Capabilities.</title>
        <authorList>
            <person name="Nagy L.G."/>
            <person name="Riley R."/>
            <person name="Tritt A."/>
            <person name="Adam C."/>
            <person name="Daum C."/>
            <person name="Floudas D."/>
            <person name="Sun H."/>
            <person name="Yadav J.S."/>
            <person name="Pangilinan J."/>
            <person name="Larsson K.H."/>
            <person name="Matsuura K."/>
            <person name="Barry K."/>
            <person name="Labutti K."/>
            <person name="Kuo R."/>
            <person name="Ohm R.A."/>
            <person name="Bhattacharya S.S."/>
            <person name="Shirouzu T."/>
            <person name="Yoshinaga Y."/>
            <person name="Martin F.M."/>
            <person name="Grigoriev I.V."/>
            <person name="Hibbett D.S."/>
        </authorList>
    </citation>
    <scope>NUCLEOTIDE SEQUENCE [LARGE SCALE GENOMIC DNA]</scope>
    <source>
        <strain evidence="2 4">HHB12029</strain>
    </source>
</reference>
<keyword evidence="1" id="KW-0472">Membrane</keyword>
<dbReference type="EMBL" id="KV427239">
    <property type="protein sequence ID" value="KZV78001.1"/>
    <property type="molecule type" value="Genomic_DNA"/>
</dbReference>
<protein>
    <recommendedName>
        <fullName evidence="5">Transmembrane protein</fullName>
    </recommendedName>
</protein>
<keyword evidence="1" id="KW-0812">Transmembrane</keyword>
<evidence type="ECO:0000313" key="2">
    <source>
        <dbReference type="EMBL" id="KZV77978.1"/>
    </source>
</evidence>
<dbReference type="Proteomes" id="UP000077266">
    <property type="component" value="Unassembled WGS sequence"/>
</dbReference>
<feature type="transmembrane region" description="Helical" evidence="1">
    <location>
        <begin position="20"/>
        <end position="37"/>
    </location>
</feature>
<accession>A0A166MFQ1</accession>
<evidence type="ECO:0000313" key="4">
    <source>
        <dbReference type="Proteomes" id="UP000077266"/>
    </source>
</evidence>
<gene>
    <name evidence="3" type="ORF">EXIGLDRAFT_784444</name>
    <name evidence="2" type="ORF">EXIGLDRAFT_784466</name>
</gene>
<name>A0A166MFQ1_EXIGL</name>
<dbReference type="EMBL" id="KV427258">
    <property type="protein sequence ID" value="KZV77978.1"/>
    <property type="molecule type" value="Genomic_DNA"/>
</dbReference>
<evidence type="ECO:0000313" key="3">
    <source>
        <dbReference type="EMBL" id="KZV78001.1"/>
    </source>
</evidence>
<dbReference type="AlphaFoldDB" id="A0A166MFQ1"/>
<organism evidence="2 4">
    <name type="scientific">Exidia glandulosa HHB12029</name>
    <dbReference type="NCBI Taxonomy" id="1314781"/>
    <lineage>
        <taxon>Eukaryota</taxon>
        <taxon>Fungi</taxon>
        <taxon>Dikarya</taxon>
        <taxon>Basidiomycota</taxon>
        <taxon>Agaricomycotina</taxon>
        <taxon>Agaricomycetes</taxon>
        <taxon>Auriculariales</taxon>
        <taxon>Exidiaceae</taxon>
        <taxon>Exidia</taxon>
    </lineage>
</organism>
<evidence type="ECO:0008006" key="5">
    <source>
        <dbReference type="Google" id="ProtNLM"/>
    </source>
</evidence>
<sequence length="83" mass="9148">MTLHGAPGARLPELLMRIRLFLSLALYVFLVAAAPLYEDRAPTIHGAPLEERVRQTSTNVEARVAFEGPNFQEDAGARDLPAF</sequence>
<evidence type="ECO:0000256" key="1">
    <source>
        <dbReference type="SAM" id="Phobius"/>
    </source>
</evidence>
<proteinExistence type="predicted"/>